<dbReference type="GeneID" id="34619519"/>
<dbReference type="OrthoDB" id="328317at2759"/>
<keyword evidence="1" id="KW-1185">Reference proteome</keyword>
<proteinExistence type="predicted"/>
<evidence type="ECO:0000313" key="2">
    <source>
        <dbReference type="RefSeq" id="XP_026193753.1"/>
    </source>
</evidence>
<name>A0A6P6S0W6_9EIME</name>
<accession>A0A6P6S0W6</accession>
<dbReference type="RefSeq" id="XP_026193753.1">
    <property type="nucleotide sequence ID" value="XM_026337968.1"/>
</dbReference>
<sequence length="922" mass="101590">MNALEIRTLTLSHPKTDVQEGTIVLHGIYPPTTNSTEVSSEFLLEVLQTFSEERIEEQSRIEECNQRLQKEFSTQDYCLQQRLSRQLSTTMTYWNASVVASQSFFTPQLQSAVSLVRGQPNDEYPFSVALTFVAPEEMYKGGLEIYVPQRTFLYDPGARERYNPFTRQFYKVVTADLPVRPTGGQGTTVTLYPVTMEKGEALTVHLPLKAFSEASGVSWPAPQVLAYPEAATQQYSVKLSNLQRKATAEITRLPSPVYTPGMVAAVVGPQLQSTSKSRSSTLVTFRLLFGDKIPSGRLEIGVMPLINASATNAGTGAPSSTGTCTGWFQSSEEVVHELDCPLDEGVFLFKLLPSTLVTHYNAGWVALGFELEQSVMAVASFFRLTVRDSAGTLIYSADHPTPSTFSNPCIQRFSHRLISPQKTGYSARLLLVMQTVNCDNPAQPLGALAQQVEPLSFSLPSINGLDEIDYISSVTVQRQAAVVCAGLQTALSLSGDSGLVPGVSSRKAMFASSSKAPSSAAFQNCGAHAKTGACREKATQSSLASDASDHLNIRPSPKQLLRHPRLAAASVHLAYPYSRASGMRSISPRGLKHTPQQRNLLAAPASAQAETPLPALRIVVDIIVDNSIGSEASLMISEWGFKSFYASPKTWCNVTGMECYGHDWKQGMVFQWGAVDPKKATRELPEEWKAIKVTEALQPVIEWRQMVSCDEIPPHLSVVILLTDKSLADEYAAYLAQETTAFSEPEWTDRPVHVHVIGFSERSYKPSEDPLRPLKEVPVTDSSNLLTAALVDKELTRAVEEKIFVSFSSAVPLEGQYEADALVSSLEEVLHLVTEELAKSIVTVEICRHPVPPPGYEFPWHTKIQRDGGDDTYRAIQIFYNGEMLKKMFEFHIPESELKVYTAAKLDWQFRMACDGEFDPAE</sequence>
<dbReference type="AlphaFoldDB" id="A0A6P6S0W6"/>
<protein>
    <submittedName>
        <fullName evidence="2">Uncharacterized protein LOC34619519</fullName>
    </submittedName>
</protein>
<gene>
    <name evidence="2" type="primary">LOC34619519</name>
</gene>
<evidence type="ECO:0000313" key="1">
    <source>
        <dbReference type="Proteomes" id="UP000515125"/>
    </source>
</evidence>
<reference evidence="2" key="1">
    <citation type="submission" date="2025-08" db="UniProtKB">
        <authorList>
            <consortium name="RefSeq"/>
        </authorList>
    </citation>
    <scope>IDENTIFICATION</scope>
</reference>
<dbReference type="Proteomes" id="UP000515125">
    <property type="component" value="Unplaced"/>
</dbReference>
<organism evidence="1 2">
    <name type="scientific">Cyclospora cayetanensis</name>
    <dbReference type="NCBI Taxonomy" id="88456"/>
    <lineage>
        <taxon>Eukaryota</taxon>
        <taxon>Sar</taxon>
        <taxon>Alveolata</taxon>
        <taxon>Apicomplexa</taxon>
        <taxon>Conoidasida</taxon>
        <taxon>Coccidia</taxon>
        <taxon>Eucoccidiorida</taxon>
        <taxon>Eimeriorina</taxon>
        <taxon>Eimeriidae</taxon>
        <taxon>Cyclospora</taxon>
    </lineage>
</organism>